<protein>
    <recommendedName>
        <fullName evidence="6">Probable purine permease</fullName>
    </recommendedName>
</protein>
<feature type="transmembrane region" description="Helical" evidence="6">
    <location>
        <begin position="230"/>
        <end position="247"/>
    </location>
</feature>
<sequence length="411" mass="43137">MPCCIPDSVVGGPESATPAPRKRRHSIRWWALVLLDMAMLLGGQTATILLCRLYFNSGGRSAWLLTLAHSAGAPLLAAPLLLTPRAAADVEPTRPPATMAAICTGLGVLVALDNAMFVYAELYLPVSTFSLLAATQLAFNAVTSRLINAQRLTALTLNSVVVLTFSAALLGVGSGSDETSSYVPRGKYAAGFALTLAAAAGYALVLSLFEVTFDKALRTRTLRWVLKLQIYTNVAGSAVAVALVLATGEGRKVRGEAEGYRDGRGGYAATLVGIAVAWQVATLGMVRLITRASSLFANVTSTLGLPLVPIFAVPLFGDKMTGIKVVAMLMAVWGFLSYVYQHYLDDRRRAAAGKERTPVGSGGIICVHADVELAGSCACARALPIGDSGLAFHGSVGVAWGVRMTIYCVAN</sequence>
<evidence type="ECO:0000256" key="3">
    <source>
        <dbReference type="ARBA" id="ARBA00022692"/>
    </source>
</evidence>
<organism evidence="7 8">
    <name type="scientific">Digitaria exilis</name>
    <dbReference type="NCBI Taxonomy" id="1010633"/>
    <lineage>
        <taxon>Eukaryota</taxon>
        <taxon>Viridiplantae</taxon>
        <taxon>Streptophyta</taxon>
        <taxon>Embryophyta</taxon>
        <taxon>Tracheophyta</taxon>
        <taxon>Spermatophyta</taxon>
        <taxon>Magnoliopsida</taxon>
        <taxon>Liliopsida</taxon>
        <taxon>Poales</taxon>
        <taxon>Poaceae</taxon>
        <taxon>PACMAD clade</taxon>
        <taxon>Panicoideae</taxon>
        <taxon>Panicodae</taxon>
        <taxon>Paniceae</taxon>
        <taxon>Anthephorinae</taxon>
        <taxon>Digitaria</taxon>
    </lineage>
</organism>
<feature type="transmembrane region" description="Helical" evidence="6">
    <location>
        <begin position="29"/>
        <end position="55"/>
    </location>
</feature>
<evidence type="ECO:0000313" key="8">
    <source>
        <dbReference type="Proteomes" id="UP000636709"/>
    </source>
</evidence>
<feature type="transmembrane region" description="Helical" evidence="6">
    <location>
        <begin position="61"/>
        <end position="83"/>
    </location>
</feature>
<feature type="transmembrane region" description="Helical" evidence="6">
    <location>
        <begin position="322"/>
        <end position="340"/>
    </location>
</feature>
<evidence type="ECO:0000313" key="7">
    <source>
        <dbReference type="EMBL" id="KAF8703469.1"/>
    </source>
</evidence>
<proteinExistence type="inferred from homology"/>
<feature type="transmembrane region" description="Helical" evidence="6">
    <location>
        <begin position="95"/>
        <end position="116"/>
    </location>
</feature>
<comment type="similarity">
    <text evidence="1 6">Belongs to the purine permeases (TC 2.A.7.14) family.</text>
</comment>
<keyword evidence="3 6" id="KW-0812">Transmembrane</keyword>
<feature type="transmembrane region" description="Helical" evidence="6">
    <location>
        <begin position="267"/>
        <end position="288"/>
    </location>
</feature>
<dbReference type="EMBL" id="JACEFO010001778">
    <property type="protein sequence ID" value="KAF8703469.1"/>
    <property type="molecule type" value="Genomic_DNA"/>
</dbReference>
<dbReference type="Pfam" id="PF16913">
    <property type="entry name" value="PUNUT"/>
    <property type="match status" value="1"/>
</dbReference>
<evidence type="ECO:0000256" key="4">
    <source>
        <dbReference type="ARBA" id="ARBA00022989"/>
    </source>
</evidence>
<keyword evidence="8" id="KW-1185">Reference proteome</keyword>
<dbReference type="GO" id="GO:0005345">
    <property type="term" value="F:purine nucleobase transmembrane transporter activity"/>
    <property type="evidence" value="ECO:0007669"/>
    <property type="project" value="UniProtKB-UniRule"/>
</dbReference>
<gene>
    <name evidence="7" type="ORF">HU200_032276</name>
</gene>
<comment type="caution">
    <text evidence="7">The sequence shown here is derived from an EMBL/GenBank/DDBJ whole genome shotgun (WGS) entry which is preliminary data.</text>
</comment>
<dbReference type="PANTHER" id="PTHR31376">
    <property type="entry name" value="OS09G0467300 PROTEIN-RELATED"/>
    <property type="match status" value="1"/>
</dbReference>
<evidence type="ECO:0000256" key="1">
    <source>
        <dbReference type="ARBA" id="ARBA00006213"/>
    </source>
</evidence>
<reference evidence="7" key="1">
    <citation type="submission" date="2020-07" db="EMBL/GenBank/DDBJ databases">
        <title>Genome sequence and genetic diversity analysis of an under-domesticated orphan crop, white fonio (Digitaria exilis).</title>
        <authorList>
            <person name="Bennetzen J.L."/>
            <person name="Chen S."/>
            <person name="Ma X."/>
            <person name="Wang X."/>
            <person name="Yssel A.E.J."/>
            <person name="Chaluvadi S.R."/>
            <person name="Johnson M."/>
            <person name="Gangashetty P."/>
            <person name="Hamidou F."/>
            <person name="Sanogo M.D."/>
            <person name="Zwaenepoel A."/>
            <person name="Wallace J."/>
            <person name="Van De Peer Y."/>
            <person name="Van Deynze A."/>
        </authorList>
    </citation>
    <scope>NUCLEOTIDE SEQUENCE</scope>
    <source>
        <tissue evidence="7">Leaves</tissue>
    </source>
</reference>
<feature type="transmembrane region" description="Helical" evidence="6">
    <location>
        <begin position="295"/>
        <end position="316"/>
    </location>
</feature>
<name>A0A835EPL6_9POAL</name>
<keyword evidence="5 6" id="KW-0472">Membrane</keyword>
<dbReference type="OrthoDB" id="1907510at2759"/>
<keyword evidence="2 6" id="KW-0813">Transport</keyword>
<dbReference type="GO" id="GO:0016020">
    <property type="term" value="C:membrane"/>
    <property type="evidence" value="ECO:0007669"/>
    <property type="project" value="UniProtKB-SubCell"/>
</dbReference>
<evidence type="ECO:0000256" key="2">
    <source>
        <dbReference type="ARBA" id="ARBA00022448"/>
    </source>
</evidence>
<dbReference type="AlphaFoldDB" id="A0A835EPL6"/>
<keyword evidence="4 6" id="KW-1133">Transmembrane helix</keyword>
<dbReference type="PANTHER" id="PTHR31376:SF2">
    <property type="entry name" value="PURINE PERMEASE 11-RELATED"/>
    <property type="match status" value="1"/>
</dbReference>
<comment type="subcellular location">
    <subcellularLocation>
        <location evidence="6">Membrane</location>
        <topology evidence="6">Multi-pass membrane protein</topology>
    </subcellularLocation>
</comment>
<feature type="transmembrane region" description="Helical" evidence="6">
    <location>
        <begin position="188"/>
        <end position="209"/>
    </location>
</feature>
<feature type="transmembrane region" description="Helical" evidence="6">
    <location>
        <begin position="122"/>
        <end position="142"/>
    </location>
</feature>
<evidence type="ECO:0000256" key="5">
    <source>
        <dbReference type="ARBA" id="ARBA00023136"/>
    </source>
</evidence>
<dbReference type="GO" id="GO:0015211">
    <property type="term" value="F:purine nucleoside transmembrane transporter activity"/>
    <property type="evidence" value="ECO:0007669"/>
    <property type="project" value="UniProtKB-UniRule"/>
</dbReference>
<evidence type="ECO:0000256" key="6">
    <source>
        <dbReference type="RuleBase" id="RU368015"/>
    </source>
</evidence>
<dbReference type="InterPro" id="IPR030182">
    <property type="entry name" value="PUP_plant"/>
</dbReference>
<accession>A0A835EPL6</accession>
<feature type="transmembrane region" description="Helical" evidence="6">
    <location>
        <begin position="154"/>
        <end position="176"/>
    </location>
</feature>
<dbReference type="Proteomes" id="UP000636709">
    <property type="component" value="Unassembled WGS sequence"/>
</dbReference>